<dbReference type="EMBL" id="WTPW01000615">
    <property type="protein sequence ID" value="KAF0494460.1"/>
    <property type="molecule type" value="Genomic_DNA"/>
</dbReference>
<evidence type="ECO:0000313" key="3">
    <source>
        <dbReference type="Proteomes" id="UP000439903"/>
    </source>
</evidence>
<dbReference type="Proteomes" id="UP000439903">
    <property type="component" value="Unassembled WGS sequence"/>
</dbReference>
<dbReference type="OrthoDB" id="5440at2759"/>
<evidence type="ECO:0000313" key="2">
    <source>
        <dbReference type="EMBL" id="KAF0494460.1"/>
    </source>
</evidence>
<feature type="compositionally biased region" description="Polar residues" evidence="1">
    <location>
        <begin position="113"/>
        <end position="132"/>
    </location>
</feature>
<dbReference type="InterPro" id="IPR032710">
    <property type="entry name" value="NTF2-like_dom_sf"/>
</dbReference>
<protein>
    <submittedName>
        <fullName evidence="2">Uncharacterized protein</fullName>
    </submittedName>
</protein>
<feature type="compositionally biased region" description="Polar residues" evidence="1">
    <location>
        <begin position="142"/>
        <end position="154"/>
    </location>
</feature>
<dbReference type="Gene3D" id="3.10.450.50">
    <property type="match status" value="1"/>
</dbReference>
<feature type="region of interest" description="Disordered" evidence="1">
    <location>
        <begin position="111"/>
        <end position="181"/>
    </location>
</feature>
<dbReference type="SUPFAM" id="SSF54427">
    <property type="entry name" value="NTF2-like"/>
    <property type="match status" value="1"/>
</dbReference>
<comment type="caution">
    <text evidence="2">The sequence shown here is derived from an EMBL/GenBank/DDBJ whole genome shotgun (WGS) entry which is preliminary data.</text>
</comment>
<feature type="region of interest" description="Disordered" evidence="1">
    <location>
        <begin position="243"/>
        <end position="277"/>
    </location>
</feature>
<feature type="compositionally biased region" description="Basic and acidic residues" evidence="1">
    <location>
        <begin position="256"/>
        <end position="277"/>
    </location>
</feature>
<accession>A0A8H4AH34</accession>
<name>A0A8H4AH34_GIGMA</name>
<reference evidence="2 3" key="1">
    <citation type="journal article" date="2019" name="Environ. Microbiol.">
        <title>At the nexus of three kingdoms: the genome of the mycorrhizal fungus Gigaspora margarita provides insights into plant, endobacterial and fungal interactions.</title>
        <authorList>
            <person name="Venice F."/>
            <person name="Ghignone S."/>
            <person name="Salvioli di Fossalunga A."/>
            <person name="Amselem J."/>
            <person name="Novero M."/>
            <person name="Xianan X."/>
            <person name="Sedzielewska Toro K."/>
            <person name="Morin E."/>
            <person name="Lipzen A."/>
            <person name="Grigoriev I.V."/>
            <person name="Henrissat B."/>
            <person name="Martin F.M."/>
            <person name="Bonfante P."/>
        </authorList>
    </citation>
    <scope>NUCLEOTIDE SEQUENCE [LARGE SCALE GENOMIC DNA]</scope>
    <source>
        <strain evidence="2 3">BEG34</strain>
    </source>
</reference>
<sequence length="389" mass="44259">MSIENVWNEYKKQRDENVLYQTVGQNSIVEESETTIKFVSGEGAWIVPGVDERYTIDKHVVFPTVTVATFEDDKISSIRVYWDQATVLKQLQLIGERNTWPVLEITTGRRNVHTSSRVNQPGGTGGKSSIFNSDPDDHVTNRRFNSNKNQSQFSIGDDQAQPSHDPIQHSQKKLNPQGKNVSQVVIGDGGEVEGIRMSRATAAARNNFKPSSTITRTFYRILETIYNDQNNNSEEIHNITHDLLKSKKTNNGGKRKNVDHMDTRSAKKEKKASEKSEESDMTIKVLEEVLIKVFKPRSDFSLSFAFEAVLQIVTELLLQNNQILEMCLVIDSSKKNRNSRYGFVDLIYEDLTFGDLNPSIIMELKYINLSGLIKAMNNDWTYFNIVQII</sequence>
<gene>
    <name evidence="2" type="ORF">F8M41_021253</name>
</gene>
<proteinExistence type="predicted"/>
<keyword evidence="3" id="KW-1185">Reference proteome</keyword>
<evidence type="ECO:0000256" key="1">
    <source>
        <dbReference type="SAM" id="MobiDB-lite"/>
    </source>
</evidence>
<dbReference type="AlphaFoldDB" id="A0A8H4AH34"/>
<organism evidence="2 3">
    <name type="scientific">Gigaspora margarita</name>
    <dbReference type="NCBI Taxonomy" id="4874"/>
    <lineage>
        <taxon>Eukaryota</taxon>
        <taxon>Fungi</taxon>
        <taxon>Fungi incertae sedis</taxon>
        <taxon>Mucoromycota</taxon>
        <taxon>Glomeromycotina</taxon>
        <taxon>Glomeromycetes</taxon>
        <taxon>Diversisporales</taxon>
        <taxon>Gigasporaceae</taxon>
        <taxon>Gigaspora</taxon>
    </lineage>
</organism>